<dbReference type="Proteomes" id="UP000024635">
    <property type="component" value="Unassembled WGS sequence"/>
</dbReference>
<accession>A0A016U0Q5</accession>
<reference evidence="4" key="1">
    <citation type="journal article" date="2015" name="Nat. Genet.">
        <title>The genome and transcriptome of the zoonotic hookworm Ancylostoma ceylanicum identify infection-specific gene families.</title>
        <authorList>
            <person name="Schwarz E.M."/>
            <person name="Hu Y."/>
            <person name="Antoshechkin I."/>
            <person name="Miller M.M."/>
            <person name="Sternberg P.W."/>
            <person name="Aroian R.V."/>
        </authorList>
    </citation>
    <scope>NUCLEOTIDE SEQUENCE</scope>
    <source>
        <strain evidence="4">HY135</strain>
    </source>
</reference>
<dbReference type="OrthoDB" id="10428855at2759"/>
<evidence type="ECO:0000313" key="3">
    <source>
        <dbReference type="EMBL" id="EYC08208.1"/>
    </source>
</evidence>
<comment type="caution">
    <text evidence="3">The sequence shown here is derived from an EMBL/GenBank/DDBJ whole genome shotgun (WGS) entry which is preliminary data.</text>
</comment>
<protein>
    <submittedName>
        <fullName evidence="3">Uncharacterized protein</fullName>
    </submittedName>
</protein>
<keyword evidence="2" id="KW-0812">Transmembrane</keyword>
<proteinExistence type="predicted"/>
<feature type="compositionally biased region" description="Basic and acidic residues" evidence="1">
    <location>
        <begin position="71"/>
        <end position="93"/>
    </location>
</feature>
<name>A0A016U0Q5_9BILA</name>
<feature type="transmembrane region" description="Helical" evidence="2">
    <location>
        <begin position="17"/>
        <end position="36"/>
    </location>
</feature>
<evidence type="ECO:0000313" key="4">
    <source>
        <dbReference type="Proteomes" id="UP000024635"/>
    </source>
</evidence>
<evidence type="ECO:0000256" key="2">
    <source>
        <dbReference type="SAM" id="Phobius"/>
    </source>
</evidence>
<organism evidence="3 4">
    <name type="scientific">Ancylostoma ceylanicum</name>
    <dbReference type="NCBI Taxonomy" id="53326"/>
    <lineage>
        <taxon>Eukaryota</taxon>
        <taxon>Metazoa</taxon>
        <taxon>Ecdysozoa</taxon>
        <taxon>Nematoda</taxon>
        <taxon>Chromadorea</taxon>
        <taxon>Rhabditida</taxon>
        <taxon>Rhabditina</taxon>
        <taxon>Rhabditomorpha</taxon>
        <taxon>Strongyloidea</taxon>
        <taxon>Ancylostomatidae</taxon>
        <taxon>Ancylostomatinae</taxon>
        <taxon>Ancylostoma</taxon>
    </lineage>
</organism>
<keyword evidence="2" id="KW-0472">Membrane</keyword>
<dbReference type="AlphaFoldDB" id="A0A016U0Q5"/>
<gene>
    <name evidence="3" type="primary">Acey_s0067.g5</name>
    <name evidence="3" type="ORF">Y032_0067g5</name>
</gene>
<evidence type="ECO:0000256" key="1">
    <source>
        <dbReference type="SAM" id="MobiDB-lite"/>
    </source>
</evidence>
<keyword evidence="2" id="KW-1133">Transmembrane helix</keyword>
<dbReference type="EMBL" id="JARK01001403">
    <property type="protein sequence ID" value="EYC08208.1"/>
    <property type="molecule type" value="Genomic_DNA"/>
</dbReference>
<sequence>MTMGFVKSSFELLSEKWLMEIVYVYVHVVIFCIFYCSKKKDNRKRRERVTAVGRVPSDRPKENSRDAPGAKSKESKESREQKSKEEMKKESQEAPKPAAPAPPPALPPVPQPMPEEGDGEYEDVNKGAELTPADLARIAEEAPGGPGAPKAAA</sequence>
<keyword evidence="4" id="KW-1185">Reference proteome</keyword>
<feature type="compositionally biased region" description="Basic and acidic residues" evidence="1">
    <location>
        <begin position="56"/>
        <end position="65"/>
    </location>
</feature>
<feature type="compositionally biased region" description="Pro residues" evidence="1">
    <location>
        <begin position="97"/>
        <end position="113"/>
    </location>
</feature>
<feature type="region of interest" description="Disordered" evidence="1">
    <location>
        <begin position="43"/>
        <end position="153"/>
    </location>
</feature>